<dbReference type="AlphaFoldDB" id="A0AAV1JZX0"/>
<dbReference type="FunFam" id="3.15.10.30:FF:000001">
    <property type="entry name" value="Takeout-like protein 1"/>
    <property type="match status" value="1"/>
</dbReference>
<dbReference type="PANTHER" id="PTHR11008">
    <property type="entry name" value="PROTEIN TAKEOUT-LIKE PROTEIN"/>
    <property type="match status" value="1"/>
</dbReference>
<evidence type="ECO:0000256" key="4">
    <source>
        <dbReference type="SAM" id="SignalP"/>
    </source>
</evidence>
<protein>
    <submittedName>
        <fullName evidence="5">Uncharacterized protein</fullName>
    </submittedName>
</protein>
<feature type="signal peptide" evidence="4">
    <location>
        <begin position="1"/>
        <end position="16"/>
    </location>
</feature>
<evidence type="ECO:0000256" key="3">
    <source>
        <dbReference type="ARBA" id="ARBA00060902"/>
    </source>
</evidence>
<dbReference type="Proteomes" id="UP001497472">
    <property type="component" value="Unassembled WGS sequence"/>
</dbReference>
<reference evidence="5 6" key="1">
    <citation type="submission" date="2023-11" db="EMBL/GenBank/DDBJ databases">
        <authorList>
            <person name="Okamura Y."/>
        </authorList>
    </citation>
    <scope>NUCLEOTIDE SEQUENCE [LARGE SCALE GENOMIC DNA]</scope>
</reference>
<evidence type="ECO:0000256" key="1">
    <source>
        <dbReference type="ARBA" id="ARBA00022729"/>
    </source>
</evidence>
<evidence type="ECO:0000256" key="2">
    <source>
        <dbReference type="ARBA" id="ARBA00023108"/>
    </source>
</evidence>
<comment type="caution">
    <text evidence="5">The sequence shown here is derived from an EMBL/GenBank/DDBJ whole genome shotgun (WGS) entry which is preliminary data.</text>
</comment>
<dbReference type="EMBL" id="CAVLEF010000280">
    <property type="protein sequence ID" value="CAK1555059.1"/>
    <property type="molecule type" value="Genomic_DNA"/>
</dbReference>
<keyword evidence="6" id="KW-1185">Reference proteome</keyword>
<keyword evidence="2" id="KW-0090">Biological rhythms</keyword>
<dbReference type="Pfam" id="PF06585">
    <property type="entry name" value="JHBP"/>
    <property type="match status" value="1"/>
</dbReference>
<keyword evidence="1 4" id="KW-0732">Signal</keyword>
<dbReference type="InterPro" id="IPR010562">
    <property type="entry name" value="Haemolymph_juvenile_hormone-bd"/>
</dbReference>
<dbReference type="Gene3D" id="3.15.10.30">
    <property type="entry name" value="Haemolymph juvenile hormone binding protein"/>
    <property type="match status" value="1"/>
</dbReference>
<name>A0AAV1JZX0_9NEOP</name>
<dbReference type="GO" id="GO:0005615">
    <property type="term" value="C:extracellular space"/>
    <property type="evidence" value="ECO:0007669"/>
    <property type="project" value="TreeGrafter"/>
</dbReference>
<gene>
    <name evidence="5" type="ORF">LNINA_LOCUS13898</name>
</gene>
<sequence>MFRVLCLLGFAWSVRSASAPFITPCKNGDSACLLSSAKAAMPYFISGVPELGIRPMDPMRIDLIKSEQGGLNLVFKDTVMTGLKSCVFQNIKMDAVKMKQSITVKCNLVLKGDYKLSGQLLILPVQGDGKYTIDIRDIVIKVSGELSNVTGPDGKTHWHIAKWKDSYNVLTGTTFAFQNLFNGNKILAAPVVEFANSNWKDVMQEIAPPIVKAIIAQIIDGVEALYKAVPAEELALA</sequence>
<dbReference type="GO" id="GO:0007623">
    <property type="term" value="P:circadian rhythm"/>
    <property type="evidence" value="ECO:0007669"/>
    <property type="project" value="UniProtKB-ARBA"/>
</dbReference>
<comment type="similarity">
    <text evidence="3">Belongs to the TO family.</text>
</comment>
<evidence type="ECO:0000313" key="5">
    <source>
        <dbReference type="EMBL" id="CAK1555059.1"/>
    </source>
</evidence>
<proteinExistence type="inferred from homology"/>
<dbReference type="SMART" id="SM00700">
    <property type="entry name" value="JHBP"/>
    <property type="match status" value="1"/>
</dbReference>
<organism evidence="5 6">
    <name type="scientific">Leptosia nina</name>
    <dbReference type="NCBI Taxonomy" id="320188"/>
    <lineage>
        <taxon>Eukaryota</taxon>
        <taxon>Metazoa</taxon>
        <taxon>Ecdysozoa</taxon>
        <taxon>Arthropoda</taxon>
        <taxon>Hexapoda</taxon>
        <taxon>Insecta</taxon>
        <taxon>Pterygota</taxon>
        <taxon>Neoptera</taxon>
        <taxon>Endopterygota</taxon>
        <taxon>Lepidoptera</taxon>
        <taxon>Glossata</taxon>
        <taxon>Ditrysia</taxon>
        <taxon>Papilionoidea</taxon>
        <taxon>Pieridae</taxon>
        <taxon>Pierinae</taxon>
        <taxon>Leptosia</taxon>
    </lineage>
</organism>
<accession>A0AAV1JZX0</accession>
<dbReference type="PANTHER" id="PTHR11008:SF41">
    <property type="entry name" value="RE70318P"/>
    <property type="match status" value="1"/>
</dbReference>
<evidence type="ECO:0000313" key="6">
    <source>
        <dbReference type="Proteomes" id="UP001497472"/>
    </source>
</evidence>
<dbReference type="InterPro" id="IPR038606">
    <property type="entry name" value="To_sf"/>
</dbReference>
<feature type="chain" id="PRO_5043471852" evidence="4">
    <location>
        <begin position="17"/>
        <end position="237"/>
    </location>
</feature>